<dbReference type="EMBL" id="MTKT01002889">
    <property type="protein sequence ID" value="OWM77031.1"/>
    <property type="molecule type" value="Genomic_DNA"/>
</dbReference>
<organism evidence="1 2">
    <name type="scientific">Punica granatum</name>
    <name type="common">Pomegranate</name>
    <dbReference type="NCBI Taxonomy" id="22663"/>
    <lineage>
        <taxon>Eukaryota</taxon>
        <taxon>Viridiplantae</taxon>
        <taxon>Streptophyta</taxon>
        <taxon>Embryophyta</taxon>
        <taxon>Tracheophyta</taxon>
        <taxon>Spermatophyta</taxon>
        <taxon>Magnoliopsida</taxon>
        <taxon>eudicotyledons</taxon>
        <taxon>Gunneridae</taxon>
        <taxon>Pentapetalae</taxon>
        <taxon>rosids</taxon>
        <taxon>malvids</taxon>
        <taxon>Myrtales</taxon>
        <taxon>Lythraceae</taxon>
        <taxon>Punica</taxon>
    </lineage>
</organism>
<dbReference type="Proteomes" id="UP000197138">
    <property type="component" value="Unassembled WGS sequence"/>
</dbReference>
<sequence length="164" mass="17512">MHVRGARCTGRAAGVHRRRAGARGAQLACAGARLCARLDAREAHGRTGRATGVRGRVGRAAVRSGALLCARVRVMINNGSAFNVCPVSTLKQMNVDMSRIRASKTTVRAIDGSRREVNGEIDLLIDMGVSTPFWSTGSDRGLLTIARDTIHDRKTGGKCESIES</sequence>
<accession>A0A218WXU7</accession>
<evidence type="ECO:0000313" key="1">
    <source>
        <dbReference type="EMBL" id="OWM77031.1"/>
    </source>
</evidence>
<dbReference type="AlphaFoldDB" id="A0A218WXU7"/>
<evidence type="ECO:0000313" key="2">
    <source>
        <dbReference type="Proteomes" id="UP000197138"/>
    </source>
</evidence>
<reference evidence="2" key="1">
    <citation type="journal article" date="2017" name="Plant J.">
        <title>The pomegranate (Punica granatum L.) genome and the genomics of punicalagin biosynthesis.</title>
        <authorList>
            <person name="Qin G."/>
            <person name="Xu C."/>
            <person name="Ming R."/>
            <person name="Tang H."/>
            <person name="Guyot R."/>
            <person name="Kramer E.M."/>
            <person name="Hu Y."/>
            <person name="Yi X."/>
            <person name="Qi Y."/>
            <person name="Xu X."/>
            <person name="Gao Z."/>
            <person name="Pan H."/>
            <person name="Jian J."/>
            <person name="Tian Y."/>
            <person name="Yue Z."/>
            <person name="Xu Y."/>
        </authorList>
    </citation>
    <scope>NUCLEOTIDE SEQUENCE [LARGE SCALE GENOMIC DNA]</scope>
    <source>
        <strain evidence="2">cv. Dabenzi</strain>
    </source>
</reference>
<name>A0A218WXU7_PUNGR</name>
<protein>
    <submittedName>
        <fullName evidence="1">Uncharacterized protein</fullName>
    </submittedName>
</protein>
<proteinExistence type="predicted"/>
<comment type="caution">
    <text evidence="1">The sequence shown here is derived from an EMBL/GenBank/DDBJ whole genome shotgun (WGS) entry which is preliminary data.</text>
</comment>
<gene>
    <name evidence="1" type="ORF">CDL15_Pgr009405</name>
</gene>